<keyword evidence="5" id="KW-1185">Reference proteome</keyword>
<evidence type="ECO:0000313" key="5">
    <source>
        <dbReference type="Proteomes" id="UP000887563"/>
    </source>
</evidence>
<keyword evidence="2" id="KW-0964">Secreted</keyword>
<dbReference type="PROSITE" id="PS00119">
    <property type="entry name" value="PA2_ASP"/>
    <property type="match status" value="1"/>
</dbReference>
<dbReference type="Proteomes" id="UP000887563">
    <property type="component" value="Unplaced"/>
</dbReference>
<protein>
    <submittedName>
        <fullName evidence="6">Phospholipase A2 domain-containing protein</fullName>
    </submittedName>
</protein>
<dbReference type="GO" id="GO:0050482">
    <property type="term" value="P:arachidonate secretion"/>
    <property type="evidence" value="ECO:0007669"/>
    <property type="project" value="InterPro"/>
</dbReference>
<evidence type="ECO:0000256" key="3">
    <source>
        <dbReference type="ARBA" id="ARBA00023157"/>
    </source>
</evidence>
<dbReference type="PROSITE" id="PS00118">
    <property type="entry name" value="PA2_HIS"/>
    <property type="match status" value="1"/>
</dbReference>
<evidence type="ECO:0000256" key="1">
    <source>
        <dbReference type="ARBA" id="ARBA00004613"/>
    </source>
</evidence>
<dbReference type="GO" id="GO:0005576">
    <property type="term" value="C:extracellular region"/>
    <property type="evidence" value="ECO:0007669"/>
    <property type="project" value="UniProtKB-SubCell"/>
</dbReference>
<proteinExistence type="predicted"/>
<dbReference type="WBParaSite" id="Minc3s00006g00381">
    <property type="protein sequence ID" value="Minc3s00006g00381"/>
    <property type="gene ID" value="Minc3s00006g00381"/>
</dbReference>
<dbReference type="Gene3D" id="1.20.90.10">
    <property type="entry name" value="Phospholipase A2 domain"/>
    <property type="match status" value="1"/>
</dbReference>
<dbReference type="InterPro" id="IPR016090">
    <property type="entry name" value="PLA2-like_dom"/>
</dbReference>
<dbReference type="GO" id="GO:0004623">
    <property type="term" value="F:phospholipase A2 activity"/>
    <property type="evidence" value="ECO:0007669"/>
    <property type="project" value="InterPro"/>
</dbReference>
<dbReference type="AlphaFoldDB" id="A0A914KI26"/>
<comment type="subcellular location">
    <subcellularLocation>
        <location evidence="1">Secreted</location>
    </subcellularLocation>
</comment>
<evidence type="ECO:0000313" key="6">
    <source>
        <dbReference type="WBParaSite" id="Minc3s00006g00381"/>
    </source>
</evidence>
<dbReference type="SUPFAM" id="SSF48619">
    <property type="entry name" value="Phospholipase A2, PLA2"/>
    <property type="match status" value="1"/>
</dbReference>
<sequence>MLKVNGRVKMSSRFDLKRGNGERLCKECVESGRCEKANSFSGEVENVEWNGILLFHDKEKNVLEVELEILGKSSKFYLNDITPTEFINGINGRKPEIYAKIKKQSSIDVEFEKEKFKGALLGDYFGFNALRVDADCATLYNSPGVWYWEYKRNDSEECKKEITTATSPTTTIKPVLPCHPESFTNYGCKCGLWTGIYDKIDICCKKHHECIRSLTERCSSQCEKDKCYFYFPQVYSVHLNDSNYNWKCEEGKKPFQCASDKNNGCQQALCECDRSAAECWVKIPEPTNKANTCLSRAMDFSRLLCNTSFEIVTAVEKKVKHSREELSIIIKNAKKSGKIEDISRANLVLLNAIYAVKDGVKLIEKAEIFINQTFEMAKLKEERARMEFEISETKESIINEVYHFDMVMLYYIASQLFARERTIVLEILTETFKKIEEVENLIAKSQ</sequence>
<dbReference type="Pfam" id="PF00068">
    <property type="entry name" value="Phospholip_A2_1"/>
    <property type="match status" value="1"/>
</dbReference>
<dbReference type="GO" id="GO:0006644">
    <property type="term" value="P:phospholipid metabolic process"/>
    <property type="evidence" value="ECO:0007669"/>
    <property type="project" value="InterPro"/>
</dbReference>
<name>A0A914KI26_MELIC</name>
<organism evidence="5 6">
    <name type="scientific">Meloidogyne incognita</name>
    <name type="common">Southern root-knot nematode worm</name>
    <name type="synonym">Oxyuris incognita</name>
    <dbReference type="NCBI Taxonomy" id="6306"/>
    <lineage>
        <taxon>Eukaryota</taxon>
        <taxon>Metazoa</taxon>
        <taxon>Ecdysozoa</taxon>
        <taxon>Nematoda</taxon>
        <taxon>Chromadorea</taxon>
        <taxon>Rhabditida</taxon>
        <taxon>Tylenchina</taxon>
        <taxon>Tylenchomorpha</taxon>
        <taxon>Tylenchoidea</taxon>
        <taxon>Meloidogynidae</taxon>
        <taxon>Meloidogyninae</taxon>
        <taxon>Meloidogyne</taxon>
        <taxon>Meloidogyne incognita group</taxon>
    </lineage>
</organism>
<dbReference type="InterPro" id="IPR036444">
    <property type="entry name" value="PLipase_A2_dom_sf"/>
</dbReference>
<dbReference type="InterPro" id="IPR033112">
    <property type="entry name" value="PLA2_Asp_AS"/>
</dbReference>
<accession>A0A914KI26</accession>
<reference evidence="6" key="1">
    <citation type="submission" date="2022-11" db="UniProtKB">
        <authorList>
            <consortium name="WormBaseParasite"/>
        </authorList>
    </citation>
    <scope>IDENTIFICATION</scope>
</reference>
<evidence type="ECO:0000256" key="2">
    <source>
        <dbReference type="ARBA" id="ARBA00022525"/>
    </source>
</evidence>
<keyword evidence="3" id="KW-1015">Disulfide bond</keyword>
<feature type="domain" description="Phospholipase A2-like central" evidence="4">
    <location>
        <begin position="179"/>
        <end position="286"/>
    </location>
</feature>
<evidence type="ECO:0000259" key="4">
    <source>
        <dbReference type="Pfam" id="PF00068"/>
    </source>
</evidence>
<dbReference type="InterPro" id="IPR033113">
    <property type="entry name" value="PLA2_histidine"/>
</dbReference>